<proteinExistence type="predicted"/>
<dbReference type="Proteomes" id="UP001595818">
    <property type="component" value="Unassembled WGS sequence"/>
</dbReference>
<name>A0ABV9T7H4_9BACT</name>
<keyword evidence="3" id="KW-1185">Reference proteome</keyword>
<dbReference type="EMBL" id="JBHSJJ010000019">
    <property type="protein sequence ID" value="MFC4874549.1"/>
    <property type="molecule type" value="Genomic_DNA"/>
</dbReference>
<feature type="chain" id="PRO_5045849577" evidence="1">
    <location>
        <begin position="16"/>
        <end position="371"/>
    </location>
</feature>
<feature type="signal peptide" evidence="1">
    <location>
        <begin position="1"/>
        <end position="15"/>
    </location>
</feature>
<evidence type="ECO:0000313" key="3">
    <source>
        <dbReference type="Proteomes" id="UP001595818"/>
    </source>
</evidence>
<organism evidence="2 3">
    <name type="scientific">Negadavirga shengliensis</name>
    <dbReference type="NCBI Taxonomy" id="1389218"/>
    <lineage>
        <taxon>Bacteria</taxon>
        <taxon>Pseudomonadati</taxon>
        <taxon>Bacteroidota</taxon>
        <taxon>Cytophagia</taxon>
        <taxon>Cytophagales</taxon>
        <taxon>Cyclobacteriaceae</taxon>
        <taxon>Negadavirga</taxon>
    </lineage>
</organism>
<evidence type="ECO:0000256" key="1">
    <source>
        <dbReference type="SAM" id="SignalP"/>
    </source>
</evidence>
<dbReference type="RefSeq" id="WP_377068503.1">
    <property type="nucleotide sequence ID" value="NZ_JBHSJJ010000019.1"/>
</dbReference>
<accession>A0ABV9T7H4</accession>
<sequence>MILLVSLFFSSSVMAQYRLEKTGEFSINSMYPVGLIDYHTAEGLYLGYIDKFSGGMEIAIIHENGEILISKNLHGEGPEEYTTTLNGLGFSEEGDIWVQTTHQLLRYDRKLNLKERIKHQSTLSYHLRGRPKKVSWFRKNDDASDFSLIVNPSKVGNFLRKISFEHTRLIEIFSLKENLTYKIAPISERPQYRDFDMNISAMYAPLYYLDRETNQLYLSTTLDDEITVYDLNTDEVISRIIIRHEDYNSLKTIPITRKSLPAYDNLISLAAVNQQIYKLDRNLIALEYVREIPYGTYEKRIADDPHYHHYRDPEYRRLILFDHSEQLSDDIPVPYGTIQLVLPNNRFVVQLVNPDLEEGFIRYGIFELVKH</sequence>
<evidence type="ECO:0000313" key="2">
    <source>
        <dbReference type="EMBL" id="MFC4874549.1"/>
    </source>
</evidence>
<keyword evidence="1" id="KW-0732">Signal</keyword>
<reference evidence="3" key="1">
    <citation type="journal article" date="2019" name="Int. J. Syst. Evol. Microbiol.">
        <title>The Global Catalogue of Microorganisms (GCM) 10K type strain sequencing project: providing services to taxonomists for standard genome sequencing and annotation.</title>
        <authorList>
            <consortium name="The Broad Institute Genomics Platform"/>
            <consortium name="The Broad Institute Genome Sequencing Center for Infectious Disease"/>
            <person name="Wu L."/>
            <person name="Ma J."/>
        </authorList>
    </citation>
    <scope>NUCLEOTIDE SEQUENCE [LARGE SCALE GENOMIC DNA]</scope>
    <source>
        <strain evidence="3">CGMCC 4.7466</strain>
    </source>
</reference>
<comment type="caution">
    <text evidence="2">The sequence shown here is derived from an EMBL/GenBank/DDBJ whole genome shotgun (WGS) entry which is preliminary data.</text>
</comment>
<gene>
    <name evidence="2" type="ORF">ACFPFU_22795</name>
</gene>
<protein>
    <submittedName>
        <fullName evidence="2">Uncharacterized protein</fullName>
    </submittedName>
</protein>